<dbReference type="PANTHER" id="PTHR13605:SF4">
    <property type="entry name" value="ER MEMBRANE PROTEIN COMPLEX SUBUNIT 7"/>
    <property type="match status" value="1"/>
</dbReference>
<keyword evidence="4 6" id="KW-1133">Transmembrane helix</keyword>
<dbReference type="InterPro" id="IPR019008">
    <property type="entry name" value="Beta_sandwich_EMC7"/>
</dbReference>
<name>A0A1D8NDC8_YARLL</name>
<evidence type="ECO:0000256" key="3">
    <source>
        <dbReference type="ARBA" id="ARBA00022729"/>
    </source>
</evidence>
<dbReference type="VEuPathDB" id="FungiDB:YALI1_D07209g"/>
<dbReference type="KEGG" id="yli:2911031"/>
<comment type="subcellular location">
    <subcellularLocation>
        <location evidence="1">Membrane</location>
        <topology evidence="1">Single-pass membrane protein</topology>
    </subcellularLocation>
</comment>
<dbReference type="GeneID" id="2911031"/>
<evidence type="ECO:0000256" key="4">
    <source>
        <dbReference type="ARBA" id="ARBA00022989"/>
    </source>
</evidence>
<evidence type="ECO:0000256" key="6">
    <source>
        <dbReference type="SAM" id="Phobius"/>
    </source>
</evidence>
<evidence type="ECO:0000313" key="9">
    <source>
        <dbReference type="Proteomes" id="UP000182444"/>
    </source>
</evidence>
<reference evidence="8 9" key="1">
    <citation type="journal article" date="2016" name="PLoS ONE">
        <title>Sequence Assembly of Yarrowia lipolytica Strain W29/CLIB89 Shows Transposable Element Diversity.</title>
        <authorList>
            <person name="Magnan C."/>
            <person name="Yu J."/>
            <person name="Chang I."/>
            <person name="Jahn E."/>
            <person name="Kanomata Y."/>
            <person name="Wu J."/>
            <person name="Zeller M."/>
            <person name="Oakes M."/>
            <person name="Baldi P."/>
            <person name="Sandmeyer S."/>
        </authorList>
    </citation>
    <scope>NUCLEOTIDE SEQUENCE [LARGE SCALE GENOMIC DNA]</scope>
    <source>
        <strain evidence="9">CLIB89(W29)</strain>
    </source>
</reference>
<protein>
    <recommendedName>
        <fullName evidence="7">ER membrane protein complex subunit 7 beta-sandwich domain-containing protein</fullName>
    </recommendedName>
</protein>
<evidence type="ECO:0000313" key="8">
    <source>
        <dbReference type="EMBL" id="AOW03627.1"/>
    </source>
</evidence>
<dbReference type="InterPro" id="IPR039163">
    <property type="entry name" value="EMC7"/>
</dbReference>
<dbReference type="GO" id="GO:0072546">
    <property type="term" value="C:EMC complex"/>
    <property type="evidence" value="ECO:0007669"/>
    <property type="project" value="TreeGrafter"/>
</dbReference>
<organism evidence="8 9">
    <name type="scientific">Yarrowia lipolytica</name>
    <name type="common">Candida lipolytica</name>
    <dbReference type="NCBI Taxonomy" id="4952"/>
    <lineage>
        <taxon>Eukaryota</taxon>
        <taxon>Fungi</taxon>
        <taxon>Dikarya</taxon>
        <taxon>Ascomycota</taxon>
        <taxon>Saccharomycotina</taxon>
        <taxon>Dipodascomycetes</taxon>
        <taxon>Dipodascales</taxon>
        <taxon>Dipodascales incertae sedis</taxon>
        <taxon>Yarrowia</taxon>
    </lineage>
</organism>
<dbReference type="eggNOG" id="KOG3306">
    <property type="taxonomic scope" value="Eukaryota"/>
</dbReference>
<feature type="transmembrane region" description="Helical" evidence="6">
    <location>
        <begin position="21"/>
        <end position="40"/>
    </location>
</feature>
<evidence type="ECO:0000256" key="1">
    <source>
        <dbReference type="ARBA" id="ARBA00004167"/>
    </source>
</evidence>
<dbReference type="RefSeq" id="XP_502450.3">
    <property type="nucleotide sequence ID" value="XM_502450.3"/>
</dbReference>
<gene>
    <name evidence="8" type="ORF">YALI1_D07209g</name>
</gene>
<dbReference type="VEuPathDB" id="FungiDB:YALI0_D05599g"/>
<dbReference type="AlphaFoldDB" id="A0A1D8NDC8"/>
<dbReference type="EMBL" id="CP017556">
    <property type="protein sequence ID" value="AOW03627.1"/>
    <property type="molecule type" value="Genomic_DNA"/>
</dbReference>
<feature type="domain" description="ER membrane protein complex subunit 7 beta-sandwich" evidence="7">
    <location>
        <begin position="53"/>
        <end position="173"/>
    </location>
</feature>
<keyword evidence="2 6" id="KW-0812">Transmembrane</keyword>
<proteinExistence type="predicted"/>
<dbReference type="Proteomes" id="UP000182444">
    <property type="component" value="Chromosome 1D"/>
</dbReference>
<evidence type="ECO:0000259" key="7">
    <source>
        <dbReference type="Pfam" id="PF09430"/>
    </source>
</evidence>
<dbReference type="Pfam" id="PF09430">
    <property type="entry name" value="EMC7_beta-sandw"/>
    <property type="match status" value="1"/>
</dbReference>
<evidence type="ECO:0000256" key="5">
    <source>
        <dbReference type="ARBA" id="ARBA00023136"/>
    </source>
</evidence>
<evidence type="ECO:0000256" key="2">
    <source>
        <dbReference type="ARBA" id="ARBA00022692"/>
    </source>
</evidence>
<sequence length="239" mass="26537">MYASSWTSISSTRHHHHTTKMLHILLVFLQLTAISAAYTLRGSLAKDTLPLSAEELANTFVSVEPLDASSSAPYKTYLRKDGHFSLQDLSEGSYQLELHSINLALVPPKSYRIDIVNATELVIHEVFAGHSVSDLGPRASYPLVIGPVARKKLTMEREQFSAFNMLKSPMMLMSLGGLIMVVGVPKLVKHLDPEAVAEFQKIQAEKNKKKGPAQSRDMQKQINNFDMAEFLAGKTTKKQ</sequence>
<keyword evidence="5 6" id="KW-0472">Membrane</keyword>
<dbReference type="PANTHER" id="PTHR13605">
    <property type="entry name" value="ER MEMBRANE PROTEIN COMPLEX SUBUNIT 7"/>
    <property type="match status" value="1"/>
</dbReference>
<accession>A0A1D8NDC8</accession>
<keyword evidence="3" id="KW-0732">Signal</keyword>